<dbReference type="EMBL" id="CM055109">
    <property type="protein sequence ID" value="KAJ7522316.1"/>
    <property type="molecule type" value="Genomic_DNA"/>
</dbReference>
<proteinExistence type="predicted"/>
<organism evidence="1 2">
    <name type="scientific">Diphasiastrum complanatum</name>
    <name type="common">Issler's clubmoss</name>
    <name type="synonym">Lycopodium complanatum</name>
    <dbReference type="NCBI Taxonomy" id="34168"/>
    <lineage>
        <taxon>Eukaryota</taxon>
        <taxon>Viridiplantae</taxon>
        <taxon>Streptophyta</taxon>
        <taxon>Embryophyta</taxon>
        <taxon>Tracheophyta</taxon>
        <taxon>Lycopodiopsida</taxon>
        <taxon>Lycopodiales</taxon>
        <taxon>Lycopodiaceae</taxon>
        <taxon>Lycopodioideae</taxon>
        <taxon>Diphasiastrum</taxon>
    </lineage>
</organism>
<sequence length="459" mass="50306">MVLQIDCNYPLKLDHTVTGNISSQIDSVSHVASTLVSPSTITLVSLKTDHREPKTADNDVADHSNNNYEQNLDTIRLYPEVAEELRDNVSSSSSVTTCLISAEVETHNYQCTTTLQGHPGRVFSLAVSENLLYCGADGGDIQVWGRNNLSRISDQFRSGEGAVKAVLVLGDKIITGHQDHKIRVWSVSSRSQYRVVHKLVATLPTISNILTSGLWRNNYVPVRRHKKCLWIQHTDTVSVLAKGPANLLYSGSWDKRFKVWRLWDFKCLESVTAHDDAINALVVSPVGHVYTASADTKIKVWERNAKNHSLIATLEGHSSAVNALAMGEGGGILYSGSNDRSIAVWERDESTAGHMNKICSLKGHRLAVLCLSVIGNIVCSGSADKTIRVWTRGTDNVYSCISQLEGHKGAVKAICLCEDEVNRTKVIYSGSLDHHVKVWMLGSSATHDAVRPSSTGALR</sequence>
<keyword evidence="2" id="KW-1185">Reference proteome</keyword>
<evidence type="ECO:0000313" key="2">
    <source>
        <dbReference type="Proteomes" id="UP001162992"/>
    </source>
</evidence>
<comment type="caution">
    <text evidence="1">The sequence shown here is derived from an EMBL/GenBank/DDBJ whole genome shotgun (WGS) entry which is preliminary data.</text>
</comment>
<dbReference type="Proteomes" id="UP001162992">
    <property type="component" value="Chromosome 18"/>
</dbReference>
<name>A0ACC2AXY1_DIPCM</name>
<reference evidence="2" key="1">
    <citation type="journal article" date="2024" name="Proc. Natl. Acad. Sci. U.S.A.">
        <title>Extraordinary preservation of gene collinearity over three hundred million years revealed in homosporous lycophytes.</title>
        <authorList>
            <person name="Li C."/>
            <person name="Wickell D."/>
            <person name="Kuo L.Y."/>
            <person name="Chen X."/>
            <person name="Nie B."/>
            <person name="Liao X."/>
            <person name="Peng D."/>
            <person name="Ji J."/>
            <person name="Jenkins J."/>
            <person name="Williams M."/>
            <person name="Shu S."/>
            <person name="Plott C."/>
            <person name="Barry K."/>
            <person name="Rajasekar S."/>
            <person name="Grimwood J."/>
            <person name="Han X."/>
            <person name="Sun S."/>
            <person name="Hou Z."/>
            <person name="He W."/>
            <person name="Dai G."/>
            <person name="Sun C."/>
            <person name="Schmutz J."/>
            <person name="Leebens-Mack J.H."/>
            <person name="Li F.W."/>
            <person name="Wang L."/>
        </authorList>
    </citation>
    <scope>NUCLEOTIDE SEQUENCE [LARGE SCALE GENOMIC DNA]</scope>
    <source>
        <strain evidence="2">cv. PW_Plant_1</strain>
    </source>
</reference>
<accession>A0ACC2AXY1</accession>
<protein>
    <submittedName>
        <fullName evidence="1">Uncharacterized protein</fullName>
    </submittedName>
</protein>
<evidence type="ECO:0000313" key="1">
    <source>
        <dbReference type="EMBL" id="KAJ7522316.1"/>
    </source>
</evidence>
<gene>
    <name evidence="1" type="ORF">O6H91_18G006100</name>
</gene>